<dbReference type="InterPro" id="IPR042449">
    <property type="entry name" value="Ub-E1_IAD_1"/>
</dbReference>
<dbReference type="Gene3D" id="3.50.50.80">
    <property type="entry name" value="Ubiquitin-activating enzyme E1, inactive adenylation domain, subdomain 1"/>
    <property type="match status" value="1"/>
</dbReference>
<evidence type="ECO:0000313" key="11">
    <source>
        <dbReference type="EMBL" id="EKC38039.1"/>
    </source>
</evidence>
<evidence type="ECO:0000256" key="6">
    <source>
        <dbReference type="ARBA" id="ARBA00026003"/>
    </source>
</evidence>
<dbReference type="Pfam" id="PF09358">
    <property type="entry name" value="E1_UFD"/>
    <property type="match status" value="1"/>
</dbReference>
<dbReference type="InterPro" id="IPR018074">
    <property type="entry name" value="UBQ-activ_enz_E1_CS"/>
</dbReference>
<feature type="compositionally biased region" description="Polar residues" evidence="9">
    <location>
        <begin position="69"/>
        <end position="82"/>
    </location>
</feature>
<dbReference type="PANTHER" id="PTHR10953">
    <property type="entry name" value="UBIQUITIN-ACTIVATING ENZYME E1"/>
    <property type="match status" value="1"/>
</dbReference>
<dbReference type="AlphaFoldDB" id="K1R3M4"/>
<dbReference type="InterPro" id="IPR000011">
    <property type="entry name" value="UBQ/SUMO-activ_enz_E1-like"/>
</dbReference>
<proteinExistence type="inferred from homology"/>
<dbReference type="PRINTS" id="PR01849">
    <property type="entry name" value="UBIQUITINACT"/>
</dbReference>
<dbReference type="GO" id="GO:0005737">
    <property type="term" value="C:cytoplasm"/>
    <property type="evidence" value="ECO:0007669"/>
    <property type="project" value="TreeGrafter"/>
</dbReference>
<dbReference type="PANTHER" id="PTHR10953:SF162">
    <property type="entry name" value="SUMO-ACTIVATING ENZYME SUBUNIT 1"/>
    <property type="match status" value="1"/>
</dbReference>
<dbReference type="InterPro" id="IPR042302">
    <property type="entry name" value="E1_FCCH_sf"/>
</dbReference>
<dbReference type="FunFam" id="3.50.50.80:FF:000001">
    <property type="entry name" value="ubiquitin-like modifier-activating enzyme 1"/>
    <property type="match status" value="1"/>
</dbReference>
<keyword evidence="5" id="KW-0833">Ubl conjugation pathway</keyword>
<sequence length="591" mass="65988">MTCKGNKVIKQRGVAESDDTKGNVMRYRADYKKCKTENLKPPYPNGDWEMMSNCTDSESPPAKKARTEANGTHCTSNSSETENLISMAQNGTLDGKGEIDESLYSRQLYVLGHEAMRRMANSNVLIAGMKGLGVEVAKNVVLGGVKSVTIQDTENAGWGDLSSQFFLQESDIGKNRATVTAPKLGELNTYVPVNESTDPLNEAFIKGFQVVVLTNSNLEEKIRIGEICHKNNIKFISVDSRGLFAELFCDFGDNFVVNDVDGEEPISNMVASISKDKEGVVTCLDEARHGYEDGDHVTFTEIQGMTELNGCKPIKIKVLGPYTFSIGDTSKFSNYERGGVVSQVKTHKTIHFKSIKAAMDAPEFLMTDFAKFDRPGQLHIGFQALYEFQKQKGQLPRSRCKADADEFLKVVKALNEKSPAKADELDENVMREMAYTCRGDLCPLAAIMGGVAAQEVMKACSGKFHPVCQYMYFDALECLPEDKDTSLTEENCKPLVQGHNKLESYKNGFVNLALPFFASSEPIAAPMNKYYDTYFTLWDRFEVQGEMTLQEFLDYFQKEYKLEITMLSKGVSMLYSFFMPPAKRQERLGLP</sequence>
<evidence type="ECO:0000259" key="10">
    <source>
        <dbReference type="SMART" id="SM00985"/>
    </source>
</evidence>
<evidence type="ECO:0000256" key="8">
    <source>
        <dbReference type="ARBA" id="ARBA00044187"/>
    </source>
</evidence>
<dbReference type="GO" id="GO:0031510">
    <property type="term" value="C:SUMO activating enzyme complex"/>
    <property type="evidence" value="ECO:0007669"/>
    <property type="project" value="TreeGrafter"/>
</dbReference>
<dbReference type="InParanoid" id="K1R3M4"/>
<dbReference type="FunFam" id="2.40.30.180:FF:000001">
    <property type="entry name" value="ubiquitin-like modifier-activating enzyme 1"/>
    <property type="match status" value="1"/>
</dbReference>
<organism evidence="11">
    <name type="scientific">Magallana gigas</name>
    <name type="common">Pacific oyster</name>
    <name type="synonym">Crassostrea gigas</name>
    <dbReference type="NCBI Taxonomy" id="29159"/>
    <lineage>
        <taxon>Eukaryota</taxon>
        <taxon>Metazoa</taxon>
        <taxon>Spiralia</taxon>
        <taxon>Lophotrochozoa</taxon>
        <taxon>Mollusca</taxon>
        <taxon>Bivalvia</taxon>
        <taxon>Autobranchia</taxon>
        <taxon>Pteriomorphia</taxon>
        <taxon>Ostreida</taxon>
        <taxon>Ostreoidea</taxon>
        <taxon>Ostreidae</taxon>
        <taxon>Magallana</taxon>
    </lineage>
</organism>
<dbReference type="Gene3D" id="3.10.290.60">
    <property type="entry name" value="Ubiquitin-activating enzyme E1, UFD domain"/>
    <property type="match status" value="1"/>
</dbReference>
<evidence type="ECO:0000256" key="2">
    <source>
        <dbReference type="ARBA" id="ARBA00004906"/>
    </source>
</evidence>
<comment type="pathway">
    <text evidence="2">Protein modification; protein ubiquitination.</text>
</comment>
<dbReference type="GO" id="GO:0016925">
    <property type="term" value="P:protein sumoylation"/>
    <property type="evidence" value="ECO:0007669"/>
    <property type="project" value="TreeGrafter"/>
</dbReference>
<dbReference type="InterPro" id="IPR045886">
    <property type="entry name" value="ThiF/MoeB/HesA"/>
</dbReference>
<protein>
    <recommendedName>
        <fullName evidence="8">SUMO-activating enzyme subunit 1</fullName>
    </recommendedName>
    <alternativeName>
        <fullName evidence="7">Ubiquitin-activating enzyme E1</fullName>
    </alternativeName>
</protein>
<comment type="pathway">
    <text evidence="1">Protein modification; protein sumoylation.</text>
</comment>
<dbReference type="Gene3D" id="2.40.30.180">
    <property type="entry name" value="Ubiquitin-activating enzyme E1, FCCH domain"/>
    <property type="match status" value="1"/>
</dbReference>
<dbReference type="SMART" id="SM00985">
    <property type="entry name" value="UBA_e1_C"/>
    <property type="match status" value="1"/>
</dbReference>
<evidence type="ECO:0000256" key="1">
    <source>
        <dbReference type="ARBA" id="ARBA00004718"/>
    </source>
</evidence>
<feature type="region of interest" description="Disordered" evidence="9">
    <location>
        <begin position="54"/>
        <end position="82"/>
    </location>
</feature>
<dbReference type="InterPro" id="IPR032418">
    <property type="entry name" value="E1_FCCH"/>
</dbReference>
<comment type="similarity">
    <text evidence="3">Belongs to the ubiquitin-activating E1 family.</text>
</comment>
<comment type="subunit">
    <text evidence="6">Heterodimer of SAE1 and UBA2/SAE2. The heterodimer corresponds to the two domains that are encoded on a single polypeptide chain in ubiquitin-activating enzyme E1. Interacts with UBE2I.</text>
</comment>
<dbReference type="InterPro" id="IPR038252">
    <property type="entry name" value="UBA_E1_C_sf"/>
</dbReference>
<name>K1R3M4_MAGGI</name>
<feature type="domain" description="Ubiquitin-activating enzyme E1 C-terminal" evidence="10">
    <location>
        <begin position="505"/>
        <end position="591"/>
    </location>
</feature>
<gene>
    <name evidence="11" type="ORF">CGI_10007774</name>
</gene>
<dbReference type="Gene3D" id="3.40.50.12550">
    <property type="entry name" value="Ubiquitin-activating enzyme E1, inactive adenylation domain, subdomain 2"/>
    <property type="match status" value="1"/>
</dbReference>
<dbReference type="Pfam" id="PF16190">
    <property type="entry name" value="E1_FCCH"/>
    <property type="match status" value="1"/>
</dbReference>
<dbReference type="SUPFAM" id="SSF69572">
    <property type="entry name" value="Activating enzymes of the ubiquitin-like proteins"/>
    <property type="match status" value="1"/>
</dbReference>
<dbReference type="EMBL" id="JH817762">
    <property type="protein sequence ID" value="EKC38039.1"/>
    <property type="molecule type" value="Genomic_DNA"/>
</dbReference>
<reference evidence="11" key="1">
    <citation type="journal article" date="2012" name="Nature">
        <title>The oyster genome reveals stress adaptation and complexity of shell formation.</title>
        <authorList>
            <person name="Zhang G."/>
            <person name="Fang X."/>
            <person name="Guo X."/>
            <person name="Li L."/>
            <person name="Luo R."/>
            <person name="Xu F."/>
            <person name="Yang P."/>
            <person name="Zhang L."/>
            <person name="Wang X."/>
            <person name="Qi H."/>
            <person name="Xiong Z."/>
            <person name="Que H."/>
            <person name="Xie Y."/>
            <person name="Holland P.W."/>
            <person name="Paps J."/>
            <person name="Zhu Y."/>
            <person name="Wu F."/>
            <person name="Chen Y."/>
            <person name="Wang J."/>
            <person name="Peng C."/>
            <person name="Meng J."/>
            <person name="Yang L."/>
            <person name="Liu J."/>
            <person name="Wen B."/>
            <person name="Zhang N."/>
            <person name="Huang Z."/>
            <person name="Zhu Q."/>
            <person name="Feng Y."/>
            <person name="Mount A."/>
            <person name="Hedgecock D."/>
            <person name="Xu Z."/>
            <person name="Liu Y."/>
            <person name="Domazet-Loso T."/>
            <person name="Du Y."/>
            <person name="Sun X."/>
            <person name="Zhang S."/>
            <person name="Liu B."/>
            <person name="Cheng P."/>
            <person name="Jiang X."/>
            <person name="Li J."/>
            <person name="Fan D."/>
            <person name="Wang W."/>
            <person name="Fu W."/>
            <person name="Wang T."/>
            <person name="Wang B."/>
            <person name="Zhang J."/>
            <person name="Peng Z."/>
            <person name="Li Y."/>
            <person name="Li N."/>
            <person name="Wang J."/>
            <person name="Chen M."/>
            <person name="He Y."/>
            <person name="Tan F."/>
            <person name="Song X."/>
            <person name="Zheng Q."/>
            <person name="Huang R."/>
            <person name="Yang H."/>
            <person name="Du X."/>
            <person name="Chen L."/>
            <person name="Yang M."/>
            <person name="Gaffney P.M."/>
            <person name="Wang S."/>
            <person name="Luo L."/>
            <person name="She Z."/>
            <person name="Ming Y."/>
            <person name="Huang W."/>
            <person name="Zhang S."/>
            <person name="Huang B."/>
            <person name="Zhang Y."/>
            <person name="Qu T."/>
            <person name="Ni P."/>
            <person name="Miao G."/>
            <person name="Wang J."/>
            <person name="Wang Q."/>
            <person name="Steinberg C.E."/>
            <person name="Wang H."/>
            <person name="Li N."/>
            <person name="Qian L."/>
            <person name="Zhang G."/>
            <person name="Li Y."/>
            <person name="Yang H."/>
            <person name="Liu X."/>
            <person name="Wang J."/>
            <person name="Yin Y."/>
            <person name="Wang J."/>
        </authorList>
    </citation>
    <scope>NUCLEOTIDE SEQUENCE [LARGE SCALE GENOMIC DNA]</scope>
    <source>
        <strain evidence="11">05x7-T-G4-1.051#20</strain>
    </source>
</reference>
<dbReference type="FunFam" id="3.40.50.12550:FF:000001">
    <property type="entry name" value="Ubiquitin-activating enzyme E1 1"/>
    <property type="match status" value="1"/>
</dbReference>
<dbReference type="HOGENOM" id="CLU_002556_3_0_1"/>
<dbReference type="InterPro" id="IPR032420">
    <property type="entry name" value="E1_4HB"/>
</dbReference>
<evidence type="ECO:0000256" key="3">
    <source>
        <dbReference type="ARBA" id="ARBA00005673"/>
    </source>
</evidence>
<dbReference type="GO" id="GO:0019948">
    <property type="term" value="F:SUMO activating enzyme activity"/>
    <property type="evidence" value="ECO:0007669"/>
    <property type="project" value="TreeGrafter"/>
</dbReference>
<dbReference type="PROSITE" id="PS00536">
    <property type="entry name" value="UBIQUITIN_ACTIVAT_1"/>
    <property type="match status" value="1"/>
</dbReference>
<evidence type="ECO:0000256" key="7">
    <source>
        <dbReference type="ARBA" id="ARBA00030371"/>
    </source>
</evidence>
<dbReference type="GO" id="GO:0004839">
    <property type="term" value="F:ubiquitin activating enzyme activity"/>
    <property type="evidence" value="ECO:0007669"/>
    <property type="project" value="UniProtKB-EC"/>
</dbReference>
<dbReference type="InterPro" id="IPR018965">
    <property type="entry name" value="Ub-activating_enz_E1_C"/>
</dbReference>
<evidence type="ECO:0000256" key="4">
    <source>
        <dbReference type="ARBA" id="ARBA00022598"/>
    </source>
</evidence>
<accession>K1R3M4</accession>
<dbReference type="Pfam" id="PF16191">
    <property type="entry name" value="E1_4HB"/>
    <property type="match status" value="1"/>
</dbReference>
<dbReference type="CDD" id="cd01491">
    <property type="entry name" value="Ube1_repeat1"/>
    <property type="match status" value="1"/>
</dbReference>
<evidence type="ECO:0000256" key="9">
    <source>
        <dbReference type="SAM" id="MobiDB-lite"/>
    </source>
</evidence>
<keyword evidence="4" id="KW-0436">Ligase</keyword>
<evidence type="ECO:0000256" key="5">
    <source>
        <dbReference type="ARBA" id="ARBA00022786"/>
    </source>
</evidence>
<dbReference type="InterPro" id="IPR035985">
    <property type="entry name" value="Ubiquitin-activating_enz"/>
</dbReference>